<evidence type="ECO:0000313" key="2">
    <source>
        <dbReference type="Proteomes" id="UP000741863"/>
    </source>
</evidence>
<evidence type="ECO:0008006" key="3">
    <source>
        <dbReference type="Google" id="ProtNLM"/>
    </source>
</evidence>
<gene>
    <name evidence="1" type="ORF">JOD17_003158</name>
</gene>
<evidence type="ECO:0000313" key="1">
    <source>
        <dbReference type="EMBL" id="MBM7634058.1"/>
    </source>
</evidence>
<dbReference type="Pfam" id="PF13128">
    <property type="entry name" value="DUF3954"/>
    <property type="match status" value="1"/>
</dbReference>
<sequence length="55" mass="6103">MSKTAEIDLSKDAVLIIKGGQITQVEKPVTGFGEQVITWQDHKLVHKKVSATERL</sequence>
<dbReference type="Proteomes" id="UP000741863">
    <property type="component" value="Unassembled WGS sequence"/>
</dbReference>
<organism evidence="1 2">
    <name type="scientific">Geomicrobium sediminis</name>
    <dbReference type="NCBI Taxonomy" id="1347788"/>
    <lineage>
        <taxon>Bacteria</taxon>
        <taxon>Bacillati</taxon>
        <taxon>Bacillota</taxon>
        <taxon>Bacilli</taxon>
        <taxon>Bacillales</taxon>
        <taxon>Geomicrobium</taxon>
    </lineage>
</organism>
<dbReference type="RefSeq" id="WP_204698807.1">
    <property type="nucleotide sequence ID" value="NZ_JAFBEC010000009.1"/>
</dbReference>
<comment type="caution">
    <text evidence="1">The sequence shown here is derived from an EMBL/GenBank/DDBJ whole genome shotgun (WGS) entry which is preliminary data.</text>
</comment>
<proteinExistence type="predicted"/>
<dbReference type="InterPro" id="IPR025017">
    <property type="entry name" value="DUF3954"/>
</dbReference>
<reference evidence="1 2" key="1">
    <citation type="submission" date="2021-01" db="EMBL/GenBank/DDBJ databases">
        <title>Genomic Encyclopedia of Type Strains, Phase IV (KMG-IV): sequencing the most valuable type-strain genomes for metagenomic binning, comparative biology and taxonomic classification.</title>
        <authorList>
            <person name="Goeker M."/>
        </authorList>
    </citation>
    <scope>NUCLEOTIDE SEQUENCE [LARGE SCALE GENOMIC DNA]</scope>
    <source>
        <strain evidence="1 2">DSM 25540</strain>
    </source>
</reference>
<protein>
    <recommendedName>
        <fullName evidence="3">DUF3954 domain-containing protein</fullName>
    </recommendedName>
</protein>
<accession>A0ABS2PF70</accession>
<dbReference type="EMBL" id="JAFBEC010000009">
    <property type="protein sequence ID" value="MBM7634058.1"/>
    <property type="molecule type" value="Genomic_DNA"/>
</dbReference>
<keyword evidence="2" id="KW-1185">Reference proteome</keyword>
<name>A0ABS2PF70_9BACL</name>